<proteinExistence type="predicted"/>
<evidence type="ECO:0000313" key="4">
    <source>
        <dbReference type="WBParaSite" id="PSU_v2.g4901.t1"/>
    </source>
</evidence>
<feature type="transmembrane region" description="Helical" evidence="1">
    <location>
        <begin position="548"/>
        <end position="564"/>
    </location>
</feature>
<dbReference type="SUPFAM" id="SSF53649">
    <property type="entry name" value="Alkaline phosphatase-like"/>
    <property type="match status" value="1"/>
</dbReference>
<dbReference type="InterPro" id="IPR039527">
    <property type="entry name" value="PIGG/GPI7"/>
</dbReference>
<dbReference type="Proteomes" id="UP000887577">
    <property type="component" value="Unplaced"/>
</dbReference>
<feature type="transmembrane region" description="Helical" evidence="1">
    <location>
        <begin position="487"/>
        <end position="509"/>
    </location>
</feature>
<feature type="transmembrane region" description="Helical" evidence="1">
    <location>
        <begin position="584"/>
        <end position="608"/>
    </location>
</feature>
<dbReference type="AlphaFoldDB" id="A0A914YXS4"/>
<reference evidence="4" key="1">
    <citation type="submission" date="2022-11" db="UniProtKB">
        <authorList>
            <consortium name="WormBaseParasite"/>
        </authorList>
    </citation>
    <scope>IDENTIFICATION</scope>
</reference>
<dbReference type="GO" id="GO:0005789">
    <property type="term" value="C:endoplasmic reticulum membrane"/>
    <property type="evidence" value="ECO:0007669"/>
    <property type="project" value="TreeGrafter"/>
</dbReference>
<accession>A0A914YXS4</accession>
<feature type="domain" description="GPI ethanolamine phosphate transferase 2 C-terminal" evidence="2">
    <location>
        <begin position="332"/>
        <end position="476"/>
    </location>
</feature>
<keyword evidence="1" id="KW-0812">Transmembrane</keyword>
<dbReference type="InterPro" id="IPR017850">
    <property type="entry name" value="Alkaline_phosphatase_core_sf"/>
</dbReference>
<dbReference type="Gene3D" id="3.40.720.10">
    <property type="entry name" value="Alkaline Phosphatase, subunit A"/>
    <property type="match status" value="1"/>
</dbReference>
<dbReference type="WBParaSite" id="PSU_v2.g4901.t1">
    <property type="protein sequence ID" value="PSU_v2.g4901.t1"/>
    <property type="gene ID" value="PSU_v2.g4901"/>
</dbReference>
<dbReference type="InterPro" id="IPR045687">
    <property type="entry name" value="PIGG/GPI7_C"/>
</dbReference>
<dbReference type="Pfam" id="PF01663">
    <property type="entry name" value="Phosphodiest"/>
    <property type="match status" value="1"/>
</dbReference>
<protein>
    <submittedName>
        <fullName evidence="4">GPI ethanolamine phosphate transferase 2 C-terminal domain-containing protein</fullName>
    </submittedName>
</protein>
<dbReference type="GO" id="GO:0051267">
    <property type="term" value="F:CP2 mannose-ethanolamine phosphotransferase activity"/>
    <property type="evidence" value="ECO:0007669"/>
    <property type="project" value="TreeGrafter"/>
</dbReference>
<dbReference type="Pfam" id="PF19316">
    <property type="entry name" value="PIGO_PIGG"/>
    <property type="match status" value="2"/>
</dbReference>
<evidence type="ECO:0000259" key="2">
    <source>
        <dbReference type="Pfam" id="PF19316"/>
    </source>
</evidence>
<organism evidence="3 4">
    <name type="scientific">Panagrolaimus superbus</name>
    <dbReference type="NCBI Taxonomy" id="310955"/>
    <lineage>
        <taxon>Eukaryota</taxon>
        <taxon>Metazoa</taxon>
        <taxon>Ecdysozoa</taxon>
        <taxon>Nematoda</taxon>
        <taxon>Chromadorea</taxon>
        <taxon>Rhabditida</taxon>
        <taxon>Tylenchina</taxon>
        <taxon>Panagrolaimomorpha</taxon>
        <taxon>Panagrolaimoidea</taxon>
        <taxon>Panagrolaimidae</taxon>
        <taxon>Panagrolaimus</taxon>
    </lineage>
</organism>
<feature type="domain" description="GPI ethanolamine phosphate transferase 2 C-terminal" evidence="2">
    <location>
        <begin position="555"/>
        <end position="603"/>
    </location>
</feature>
<keyword evidence="1" id="KW-1133">Transmembrane helix</keyword>
<feature type="transmembrane region" description="Helical" evidence="1">
    <location>
        <begin position="515"/>
        <end position="536"/>
    </location>
</feature>
<evidence type="ECO:0000256" key="1">
    <source>
        <dbReference type="SAM" id="Phobius"/>
    </source>
</evidence>
<dbReference type="GO" id="GO:0006506">
    <property type="term" value="P:GPI anchor biosynthetic process"/>
    <property type="evidence" value="ECO:0007669"/>
    <property type="project" value="InterPro"/>
</dbReference>
<feature type="transmembrane region" description="Helical" evidence="1">
    <location>
        <begin position="338"/>
        <end position="357"/>
    </location>
</feature>
<dbReference type="PANTHER" id="PTHR23072:SF0">
    <property type="entry name" value="GPI ETHANOLAMINE PHOSPHATE TRANSFERASE 2"/>
    <property type="match status" value="1"/>
</dbReference>
<dbReference type="InterPro" id="IPR002591">
    <property type="entry name" value="Phosphodiest/P_Trfase"/>
</dbReference>
<keyword evidence="1" id="KW-0472">Membrane</keyword>
<evidence type="ECO:0000313" key="3">
    <source>
        <dbReference type="Proteomes" id="UP000887577"/>
    </source>
</evidence>
<name>A0A914YXS4_9BILA</name>
<keyword evidence="3" id="KW-1185">Reference proteome</keyword>
<sequence>MPFLSSHGSKFECKVQQPTVTMPRLKAFLSGIVPSYLDVALNLASKEFTEDNWLKRAKKDGNKVVFYGDETWLNMLPNGIFEPRSEGTVSFFVTDYTEVDDNVTRHLNAEFKREQMNGWNILILHYLGLDHIGHSVGAKSNLINVKLNEMDSIAKDIYYKLNVMDSENFAFIILGDHGMAEEGGHGGATHEETHVPVVVLRPNEEFKKMPEEYLKIEQVDLVPTISTLFGFQIPANNLGVTFVDKFESNTIEDDGFALWSLLQNGNQLRHLLINAGGKINDDEIVEAFDTCLAQLSTTPCNGKISSDSTKKLVSKCYKAFKDLQEAFIDLSSEYKHDFLFFGLIFSFLATAMSFSILKIDEYSLEQLLVFVQPLLNFASSYVEEEHHIWNFLFSTVLALKVFQSRKSGKQWTKDEYTIIAILIIHRICETLKQNITVFLPADNQTVQALLNFLSIIALFCVHSGPLWTKIILSISLFSDPFHIPSDLFSVFGILLLTFYLCLLSQIIFAPISDTILFWILSLASPSNKLILFLCAIMGHLIVQNKAKNSPSFIYLAVAASFYYTGNSHSLATLDLSSAYTRLPFYNPVFVGIQLFLVGYSGPIMILILR</sequence>
<dbReference type="PANTHER" id="PTHR23072">
    <property type="entry name" value="PHOSPHATIDYLINOSITOL GLYCAN-RELATED"/>
    <property type="match status" value="1"/>
</dbReference>